<name>A0A849I6J2_9HYPH</name>
<comment type="subcellular location">
    <subcellularLocation>
        <location evidence="2">Cell membrane</location>
        <topology evidence="2">Single-pass membrane protein</topology>
    </subcellularLocation>
</comment>
<evidence type="ECO:0000256" key="16">
    <source>
        <dbReference type="ARBA" id="ARBA00023014"/>
    </source>
</evidence>
<keyword evidence="17 20" id="KW-0472">Membrane</keyword>
<evidence type="ECO:0000256" key="2">
    <source>
        <dbReference type="ARBA" id="ARBA00004162"/>
    </source>
</evidence>
<dbReference type="PROSITE" id="PS51296">
    <property type="entry name" value="RIESKE"/>
    <property type="match status" value="1"/>
</dbReference>
<evidence type="ECO:0000256" key="18">
    <source>
        <dbReference type="ARBA" id="ARBA00023157"/>
    </source>
</evidence>
<gene>
    <name evidence="23" type="primary">petA</name>
    <name evidence="23" type="ORF">HJG44_04495</name>
</gene>
<keyword evidence="12" id="KW-1278">Translocase</keyword>
<comment type="miscellaneous">
    <text evidence="20">The Rieske protein is a high potential 2Fe-2S protein.</text>
</comment>
<dbReference type="InterPro" id="IPR006317">
    <property type="entry name" value="Ubiquinol_cyt_c_Rdtase_Fe-S-su"/>
</dbReference>
<dbReference type="AlphaFoldDB" id="A0A849I6J2"/>
<dbReference type="Pfam" id="PF10399">
    <property type="entry name" value="UCR_Fe-S_N"/>
    <property type="match status" value="1"/>
</dbReference>
<comment type="cofactor">
    <cofactor evidence="20">
        <name>[2Fe-2S] cluster</name>
        <dbReference type="ChEBI" id="CHEBI:190135"/>
    </cofactor>
    <text evidence="20">Binds 1 [2Fe-2S] cluster per subunit.</text>
</comment>
<evidence type="ECO:0000256" key="21">
    <source>
        <dbReference type="RuleBase" id="RU004497"/>
    </source>
</evidence>
<dbReference type="PRINTS" id="PR00162">
    <property type="entry name" value="RIESKE"/>
</dbReference>
<keyword evidence="15" id="KW-0408">Iron</keyword>
<evidence type="ECO:0000256" key="4">
    <source>
        <dbReference type="ARBA" id="ARBA00011649"/>
    </source>
</evidence>
<dbReference type="EC" id="7.1.1.8" evidence="5 20"/>
<accession>A0A849I6J2</accession>
<comment type="function">
    <text evidence="1">Component of the ubiquinol-cytochrome c reductase complex (complex III or cytochrome b-c1 complex), which is a respiratory chain that generates an electrochemical potential coupled to ATP synthesis.</text>
</comment>
<evidence type="ECO:0000256" key="7">
    <source>
        <dbReference type="ARBA" id="ARBA00022448"/>
    </source>
</evidence>
<evidence type="ECO:0000256" key="5">
    <source>
        <dbReference type="ARBA" id="ARBA00012951"/>
    </source>
</evidence>
<comment type="subunit">
    <text evidence="4 21">The main subunits of complex b-c1 are: cytochrome b, cytochrome c1 and the Rieske protein.</text>
</comment>
<evidence type="ECO:0000256" key="11">
    <source>
        <dbReference type="ARBA" id="ARBA00022723"/>
    </source>
</evidence>
<keyword evidence="9 20" id="KW-0812">Transmembrane</keyword>
<evidence type="ECO:0000256" key="3">
    <source>
        <dbReference type="ARBA" id="ARBA00010651"/>
    </source>
</evidence>
<feature type="domain" description="Rieske" evidence="22">
    <location>
        <begin position="121"/>
        <end position="221"/>
    </location>
</feature>
<dbReference type="InterPro" id="IPR036922">
    <property type="entry name" value="Rieske_2Fe-2S_sf"/>
</dbReference>
<dbReference type="GO" id="GO:0051537">
    <property type="term" value="F:2 iron, 2 sulfur cluster binding"/>
    <property type="evidence" value="ECO:0007669"/>
    <property type="project" value="UniProtKB-KW"/>
</dbReference>
<dbReference type="NCBIfam" id="TIGR01416">
    <property type="entry name" value="Rieske_proteo"/>
    <property type="match status" value="1"/>
</dbReference>
<evidence type="ECO:0000256" key="8">
    <source>
        <dbReference type="ARBA" id="ARBA00022475"/>
    </source>
</evidence>
<evidence type="ECO:0000256" key="12">
    <source>
        <dbReference type="ARBA" id="ARBA00022967"/>
    </source>
</evidence>
<keyword evidence="16" id="KW-0411">Iron-sulfur</keyword>
<dbReference type="InterPro" id="IPR019470">
    <property type="entry name" value="Ubiq_cytC_Rdtase_Fe-S_su_TAT"/>
</dbReference>
<sequence>MPNSRRGRPRVALHAFARQCFSGPSSAAGNAQPSRLFLNDPAWSRDLATTATGAPQHTRRDFMMIATGAVGAVGVGALAWPFVASLAPDAQTVAAGAPVEVDLAPISPGQIVKVFWRGKLIFVRNRTEEEIKAAQDVNLASLPDPQPDSARVKEGHPNILVVYGNCTHLGCVPLGNEGPFHGWFCPCHGSVFDTSGRVRGGPAPINLPVPPYTFVSDTKIRIGEESNAAPKAAHA</sequence>
<evidence type="ECO:0000256" key="20">
    <source>
        <dbReference type="RuleBase" id="RU004494"/>
    </source>
</evidence>
<keyword evidence="14 20" id="KW-1133">Transmembrane helix</keyword>
<evidence type="ECO:0000256" key="14">
    <source>
        <dbReference type="ARBA" id="ARBA00022989"/>
    </source>
</evidence>
<dbReference type="GO" id="GO:0005886">
    <property type="term" value="C:plasma membrane"/>
    <property type="evidence" value="ECO:0007669"/>
    <property type="project" value="UniProtKB-SubCell"/>
</dbReference>
<dbReference type="InterPro" id="IPR017941">
    <property type="entry name" value="Rieske_2Fe-2S"/>
</dbReference>
<dbReference type="Gene3D" id="2.102.10.10">
    <property type="entry name" value="Rieske [2Fe-2S] iron-sulphur domain"/>
    <property type="match status" value="1"/>
</dbReference>
<comment type="catalytic activity">
    <reaction evidence="19 20">
        <text>a quinol + 2 Fe(III)-[cytochrome c](out) = a quinone + 2 Fe(II)-[cytochrome c](out) + 2 H(+)(out)</text>
        <dbReference type="Rhea" id="RHEA:11484"/>
        <dbReference type="Rhea" id="RHEA-COMP:10350"/>
        <dbReference type="Rhea" id="RHEA-COMP:14399"/>
        <dbReference type="ChEBI" id="CHEBI:15378"/>
        <dbReference type="ChEBI" id="CHEBI:24646"/>
        <dbReference type="ChEBI" id="CHEBI:29033"/>
        <dbReference type="ChEBI" id="CHEBI:29034"/>
        <dbReference type="ChEBI" id="CHEBI:132124"/>
        <dbReference type="EC" id="7.1.1.8"/>
    </reaction>
</comment>
<keyword evidence="24" id="KW-1185">Reference proteome</keyword>
<dbReference type="InterPro" id="IPR014349">
    <property type="entry name" value="Rieske_Fe-S_prot"/>
</dbReference>
<reference evidence="23 24" key="1">
    <citation type="submission" date="2020-04" db="EMBL/GenBank/DDBJ databases">
        <title>Enterovirga sp. isolate from soil.</title>
        <authorList>
            <person name="Chea S."/>
            <person name="Kim D.-U."/>
        </authorList>
    </citation>
    <scope>NUCLEOTIDE SEQUENCE [LARGE SCALE GENOMIC DNA]</scope>
    <source>
        <strain evidence="23 24">DB1703</strain>
    </source>
</reference>
<evidence type="ECO:0000259" key="22">
    <source>
        <dbReference type="PROSITE" id="PS51296"/>
    </source>
</evidence>
<evidence type="ECO:0000256" key="17">
    <source>
        <dbReference type="ARBA" id="ARBA00023136"/>
    </source>
</evidence>
<organism evidence="23 24">
    <name type="scientific">Enterovirga aerilata</name>
    <dbReference type="NCBI Taxonomy" id="2730920"/>
    <lineage>
        <taxon>Bacteria</taxon>
        <taxon>Pseudomonadati</taxon>
        <taxon>Pseudomonadota</taxon>
        <taxon>Alphaproteobacteria</taxon>
        <taxon>Hyphomicrobiales</taxon>
        <taxon>Methylobacteriaceae</taxon>
        <taxon>Enterovirga</taxon>
    </lineage>
</organism>
<evidence type="ECO:0000256" key="15">
    <source>
        <dbReference type="ARBA" id="ARBA00023004"/>
    </source>
</evidence>
<dbReference type="SUPFAM" id="SSF50022">
    <property type="entry name" value="ISP domain"/>
    <property type="match status" value="1"/>
</dbReference>
<keyword evidence="10" id="KW-0001">2Fe-2S</keyword>
<dbReference type="GO" id="GO:0046872">
    <property type="term" value="F:metal ion binding"/>
    <property type="evidence" value="ECO:0007669"/>
    <property type="project" value="UniProtKB-KW"/>
</dbReference>
<dbReference type="EMBL" id="JABEPP010000001">
    <property type="protein sequence ID" value="NNM71657.1"/>
    <property type="molecule type" value="Genomic_DNA"/>
</dbReference>
<protein>
    <recommendedName>
        <fullName evidence="6 20">Ubiquinol-cytochrome c reductase iron-sulfur subunit</fullName>
        <ecNumber evidence="5 20">7.1.1.8</ecNumber>
    </recommendedName>
</protein>
<keyword evidence="18" id="KW-1015">Disulfide bond</keyword>
<evidence type="ECO:0000256" key="13">
    <source>
        <dbReference type="ARBA" id="ARBA00022982"/>
    </source>
</evidence>
<evidence type="ECO:0000256" key="9">
    <source>
        <dbReference type="ARBA" id="ARBA00022692"/>
    </source>
</evidence>
<dbReference type="GO" id="GO:0008121">
    <property type="term" value="F:quinol-cytochrome-c reductase activity"/>
    <property type="evidence" value="ECO:0007669"/>
    <property type="project" value="UniProtKB-EC"/>
</dbReference>
<comment type="similarity">
    <text evidence="3">Belongs to the Rieske iron-sulfur protein family.</text>
</comment>
<keyword evidence="11" id="KW-0479">Metal-binding</keyword>
<dbReference type="FunFam" id="2.102.10.10:FF:000001">
    <property type="entry name" value="Cytochrome b-c1 complex subunit Rieske, mitochondrial"/>
    <property type="match status" value="1"/>
</dbReference>
<dbReference type="Gene3D" id="1.20.5.510">
    <property type="entry name" value="Single helix bin"/>
    <property type="match status" value="1"/>
</dbReference>
<evidence type="ECO:0000256" key="10">
    <source>
        <dbReference type="ARBA" id="ARBA00022714"/>
    </source>
</evidence>
<evidence type="ECO:0000256" key="1">
    <source>
        <dbReference type="ARBA" id="ARBA00002444"/>
    </source>
</evidence>
<keyword evidence="13 20" id="KW-0249">Electron transport</keyword>
<keyword evidence="8" id="KW-1003">Cell membrane</keyword>
<dbReference type="InterPro" id="IPR005805">
    <property type="entry name" value="Rieske_Fe-S_prot_C"/>
</dbReference>
<dbReference type="PANTHER" id="PTHR10134">
    <property type="entry name" value="CYTOCHROME B-C1 COMPLEX SUBUNIT RIESKE, MITOCHONDRIAL"/>
    <property type="match status" value="1"/>
</dbReference>
<dbReference type="Pfam" id="PF00355">
    <property type="entry name" value="Rieske"/>
    <property type="match status" value="1"/>
</dbReference>
<dbReference type="PROSITE" id="PS51318">
    <property type="entry name" value="TAT"/>
    <property type="match status" value="1"/>
</dbReference>
<feature type="transmembrane region" description="Helical" evidence="20">
    <location>
        <begin position="62"/>
        <end position="83"/>
    </location>
</feature>
<dbReference type="Proteomes" id="UP000564885">
    <property type="component" value="Unassembled WGS sequence"/>
</dbReference>
<keyword evidence="7 20" id="KW-0813">Transport</keyword>
<evidence type="ECO:0000256" key="6">
    <source>
        <dbReference type="ARBA" id="ARBA00019816"/>
    </source>
</evidence>
<dbReference type="CDD" id="cd03470">
    <property type="entry name" value="Rieske_cytochrome_bc1"/>
    <property type="match status" value="1"/>
</dbReference>
<evidence type="ECO:0000313" key="23">
    <source>
        <dbReference type="EMBL" id="NNM71657.1"/>
    </source>
</evidence>
<proteinExistence type="inferred from homology"/>
<evidence type="ECO:0000313" key="24">
    <source>
        <dbReference type="Proteomes" id="UP000564885"/>
    </source>
</evidence>
<dbReference type="InterPro" id="IPR006311">
    <property type="entry name" value="TAT_signal"/>
</dbReference>
<evidence type="ECO:0000256" key="19">
    <source>
        <dbReference type="ARBA" id="ARBA00029351"/>
    </source>
</evidence>
<comment type="caution">
    <text evidence="23">The sequence shown here is derived from an EMBL/GenBank/DDBJ whole genome shotgun (WGS) entry which is preliminary data.</text>
</comment>